<reference evidence="2 3" key="1">
    <citation type="submission" date="2021-07" db="EMBL/GenBank/DDBJ databases">
        <authorList>
            <person name="Palmer J.M."/>
        </authorList>
    </citation>
    <scope>NUCLEOTIDE SEQUENCE [LARGE SCALE GENOMIC DNA]</scope>
    <source>
        <strain evidence="2 3">AT_MEX2019</strain>
        <tissue evidence="2">Muscle</tissue>
    </source>
</reference>
<sequence length="105" mass="12047">MYNSLRKKGAKIIQRNTERSDSHLPDRFSGAAAGYWRRKQLSVSVRMKEYKSPRELTADCAPAAACAKTGDTAEDFHQYRPDIWTQRRTASSRQPLVLGRTRFPM</sequence>
<dbReference type="Proteomes" id="UP001345963">
    <property type="component" value="Unassembled WGS sequence"/>
</dbReference>
<evidence type="ECO:0000256" key="1">
    <source>
        <dbReference type="SAM" id="MobiDB-lite"/>
    </source>
</evidence>
<accession>A0ABU7BXI6</accession>
<name>A0ABU7BXI6_9TELE</name>
<protein>
    <submittedName>
        <fullName evidence="2">Uncharacterized protein</fullName>
    </submittedName>
</protein>
<keyword evidence="3" id="KW-1185">Reference proteome</keyword>
<evidence type="ECO:0000313" key="3">
    <source>
        <dbReference type="Proteomes" id="UP001345963"/>
    </source>
</evidence>
<comment type="caution">
    <text evidence="2">The sequence shown here is derived from an EMBL/GenBank/DDBJ whole genome shotgun (WGS) entry which is preliminary data.</text>
</comment>
<feature type="region of interest" description="Disordered" evidence="1">
    <location>
        <begin position="1"/>
        <end position="24"/>
    </location>
</feature>
<dbReference type="EMBL" id="JAHUTI010069350">
    <property type="protein sequence ID" value="MED6254324.1"/>
    <property type="molecule type" value="Genomic_DNA"/>
</dbReference>
<evidence type="ECO:0000313" key="2">
    <source>
        <dbReference type="EMBL" id="MED6254324.1"/>
    </source>
</evidence>
<feature type="compositionally biased region" description="Basic residues" evidence="1">
    <location>
        <begin position="1"/>
        <end position="10"/>
    </location>
</feature>
<organism evidence="2 3">
    <name type="scientific">Ataeniobius toweri</name>
    <dbReference type="NCBI Taxonomy" id="208326"/>
    <lineage>
        <taxon>Eukaryota</taxon>
        <taxon>Metazoa</taxon>
        <taxon>Chordata</taxon>
        <taxon>Craniata</taxon>
        <taxon>Vertebrata</taxon>
        <taxon>Euteleostomi</taxon>
        <taxon>Actinopterygii</taxon>
        <taxon>Neopterygii</taxon>
        <taxon>Teleostei</taxon>
        <taxon>Neoteleostei</taxon>
        <taxon>Acanthomorphata</taxon>
        <taxon>Ovalentaria</taxon>
        <taxon>Atherinomorphae</taxon>
        <taxon>Cyprinodontiformes</taxon>
        <taxon>Goodeidae</taxon>
        <taxon>Ataeniobius</taxon>
    </lineage>
</organism>
<gene>
    <name evidence="2" type="ORF">ATANTOWER_022999</name>
</gene>
<proteinExistence type="predicted"/>